<proteinExistence type="inferred from homology"/>
<evidence type="ECO:0000259" key="13">
    <source>
        <dbReference type="PROSITE" id="PS51384"/>
    </source>
</evidence>
<feature type="binding site" evidence="10">
    <location>
        <begin position="706"/>
        <end position="709"/>
    </location>
    <ligand>
        <name>FAD</name>
        <dbReference type="ChEBI" id="CHEBI:57692"/>
    </ligand>
</feature>
<evidence type="ECO:0000313" key="14">
    <source>
        <dbReference type="EMBL" id="KAK2117300.1"/>
    </source>
</evidence>
<dbReference type="SUPFAM" id="SSF63380">
    <property type="entry name" value="Riboflavin synthase domain-like"/>
    <property type="match status" value="1"/>
</dbReference>
<keyword evidence="1 10" id="KW-0285">Flavoprotein</keyword>
<evidence type="ECO:0000256" key="6">
    <source>
        <dbReference type="ARBA" id="ARBA00022857"/>
    </source>
</evidence>
<dbReference type="Pfam" id="PF00175">
    <property type="entry name" value="NAD_binding_1"/>
    <property type="match status" value="1"/>
</dbReference>
<comment type="cofactor">
    <cofactor evidence="10">
        <name>FMN</name>
        <dbReference type="ChEBI" id="CHEBI:58210"/>
    </cofactor>
    <text evidence="10">Binds 1 FMN per monomer.</text>
</comment>
<organism evidence="14 15">
    <name type="scientific">Saguinus oedipus</name>
    <name type="common">Cotton-top tamarin</name>
    <name type="synonym">Oedipomidas oedipus</name>
    <dbReference type="NCBI Taxonomy" id="9490"/>
    <lineage>
        <taxon>Eukaryota</taxon>
        <taxon>Metazoa</taxon>
        <taxon>Chordata</taxon>
        <taxon>Craniata</taxon>
        <taxon>Vertebrata</taxon>
        <taxon>Euteleostomi</taxon>
        <taxon>Mammalia</taxon>
        <taxon>Eutheria</taxon>
        <taxon>Euarchontoglires</taxon>
        <taxon>Primates</taxon>
        <taxon>Haplorrhini</taxon>
        <taxon>Platyrrhini</taxon>
        <taxon>Cebidae</taxon>
        <taxon>Callitrichinae</taxon>
        <taxon>Saguinus</taxon>
    </lineage>
</organism>
<dbReference type="PANTHER" id="PTHR19384:SF17">
    <property type="entry name" value="NADPH--CYTOCHROME P450 REDUCTASE"/>
    <property type="match status" value="1"/>
</dbReference>
<evidence type="ECO:0000313" key="15">
    <source>
        <dbReference type="Proteomes" id="UP001266305"/>
    </source>
</evidence>
<dbReference type="HAMAP" id="MF_03212">
    <property type="entry name" value="NCPR"/>
    <property type="match status" value="1"/>
</dbReference>
<evidence type="ECO:0000256" key="7">
    <source>
        <dbReference type="ARBA" id="ARBA00022989"/>
    </source>
</evidence>
<evidence type="ECO:0000256" key="2">
    <source>
        <dbReference type="ARBA" id="ARBA00022643"/>
    </source>
</evidence>
<feature type="binding site" evidence="10">
    <location>
        <position position="856"/>
    </location>
    <ligand>
        <name>NADP(+)</name>
        <dbReference type="ChEBI" id="CHEBI:58349"/>
    </ligand>
</feature>
<dbReference type="SUPFAM" id="SSF52218">
    <property type="entry name" value="Flavoproteins"/>
    <property type="match status" value="2"/>
</dbReference>
<evidence type="ECO:0000259" key="12">
    <source>
        <dbReference type="PROSITE" id="PS50902"/>
    </source>
</evidence>
<dbReference type="InterPro" id="IPR017938">
    <property type="entry name" value="Riboflavin_synthase-like_b-brl"/>
</dbReference>
<evidence type="ECO:0000256" key="9">
    <source>
        <dbReference type="ARBA" id="ARBA00023136"/>
    </source>
</evidence>
<feature type="binding site" evidence="10">
    <location>
        <position position="378"/>
    </location>
    <ligand>
        <name>FMN</name>
        <dbReference type="ChEBI" id="CHEBI:58210"/>
    </ligand>
</feature>
<keyword evidence="7" id="KW-1133">Transmembrane helix</keyword>
<dbReference type="PROSITE" id="PS50902">
    <property type="entry name" value="FLAVODOXIN_LIKE"/>
    <property type="match status" value="1"/>
</dbReference>
<reference evidence="14 15" key="1">
    <citation type="submission" date="2023-05" db="EMBL/GenBank/DDBJ databases">
        <title>B98-5 Cell Line De Novo Hybrid Assembly: An Optical Mapping Approach.</title>
        <authorList>
            <person name="Kananen K."/>
            <person name="Auerbach J.A."/>
            <person name="Kautto E."/>
            <person name="Blachly J.S."/>
        </authorList>
    </citation>
    <scope>NUCLEOTIDE SEQUENCE [LARGE SCALE GENOMIC DNA]</scope>
    <source>
        <strain evidence="14">B95-8</strain>
        <tissue evidence="14">Cell line</tissue>
    </source>
</reference>
<dbReference type="Pfam" id="PF00667">
    <property type="entry name" value="FAD_binding_1"/>
    <property type="match status" value="2"/>
</dbReference>
<dbReference type="InterPro" id="IPR029039">
    <property type="entry name" value="Flavoprotein-like_sf"/>
</dbReference>
<dbReference type="InterPro" id="IPR017927">
    <property type="entry name" value="FAD-bd_FR_type"/>
</dbReference>
<dbReference type="InterPro" id="IPR001709">
    <property type="entry name" value="Flavoprot_Pyr_Nucl_cyt_Rdtase"/>
</dbReference>
<dbReference type="InterPro" id="IPR001094">
    <property type="entry name" value="Flavdoxin-like"/>
</dbReference>
<keyword evidence="9 10" id="KW-0472">Membrane</keyword>
<comment type="similarity">
    <text evidence="10">Belongs to the NADPH--cytochrome P450 reductase family.</text>
</comment>
<dbReference type="InterPro" id="IPR023173">
    <property type="entry name" value="NADPH_Cyt_P450_Rdtase_alpha"/>
</dbReference>
<feature type="region of interest" description="Disordered" evidence="11">
    <location>
        <begin position="535"/>
        <end position="561"/>
    </location>
</feature>
<dbReference type="Gene3D" id="3.40.50.80">
    <property type="entry name" value="Nucleotide-binding domain of ferredoxin-NADP reductase (FNR) module"/>
    <property type="match status" value="1"/>
</dbReference>
<protein>
    <recommendedName>
        <fullName evidence="10">NADPH--cytochrome P450 reductase</fullName>
        <shortName evidence="10">CPR</shortName>
        <shortName evidence="10">P450R</shortName>
        <ecNumber evidence="10">1.6.2.4</ecNumber>
    </recommendedName>
</protein>
<keyword evidence="8 10" id="KW-0560">Oxidoreductase</keyword>
<feature type="domain" description="FAD-binding FR-type" evidence="13">
    <location>
        <begin position="449"/>
        <end position="739"/>
    </location>
</feature>
<comment type="caution">
    <text evidence="14">The sequence shown here is derived from an EMBL/GenBank/DDBJ whole genome shotgun (WGS) entry which is preliminary data.</text>
</comment>
<feature type="compositionally biased region" description="Basic residues" evidence="11">
    <location>
        <begin position="535"/>
        <end position="548"/>
    </location>
</feature>
<keyword evidence="3" id="KW-0812">Transmembrane</keyword>
<comment type="catalytic activity">
    <reaction evidence="10">
        <text>2 oxidized [cytochrome P450] + NADPH = 2 reduced [cytochrome P450] + NADP(+) + H(+)</text>
        <dbReference type="Rhea" id="RHEA:24040"/>
        <dbReference type="Rhea" id="RHEA-COMP:14627"/>
        <dbReference type="Rhea" id="RHEA-COMP:14628"/>
        <dbReference type="ChEBI" id="CHEBI:15378"/>
        <dbReference type="ChEBI" id="CHEBI:55376"/>
        <dbReference type="ChEBI" id="CHEBI:57783"/>
        <dbReference type="ChEBI" id="CHEBI:58349"/>
        <dbReference type="ChEBI" id="CHEBI:60344"/>
        <dbReference type="EC" id="1.6.2.4"/>
    </reaction>
</comment>
<comment type="similarity">
    <text evidence="10">In the C-terminal section; belongs to the flavoprotein pyridine nucleotide cytochrome reductase family.</text>
</comment>
<dbReference type="InterPro" id="IPR008254">
    <property type="entry name" value="Flavodoxin/NO_synth"/>
</dbReference>
<feature type="binding site" evidence="10">
    <location>
        <begin position="82"/>
        <end position="87"/>
    </location>
    <ligand>
        <name>FMN</name>
        <dbReference type="ChEBI" id="CHEBI:58210"/>
    </ligand>
</feature>
<dbReference type="EC" id="1.6.2.4" evidence="10"/>
<feature type="region of interest" description="Disordered" evidence="11">
    <location>
        <begin position="33"/>
        <end position="54"/>
    </location>
</feature>
<dbReference type="EMBL" id="JASSZA010000002">
    <property type="protein sequence ID" value="KAK2117300.1"/>
    <property type="molecule type" value="Genomic_DNA"/>
</dbReference>
<feature type="region of interest" description="Disordered" evidence="11">
    <location>
        <begin position="189"/>
        <end position="235"/>
    </location>
</feature>
<keyword evidence="15" id="KW-1185">Reference proteome</keyword>
<feature type="binding site" evidence="10">
    <location>
        <position position="642"/>
    </location>
    <ligand>
        <name>FAD</name>
        <dbReference type="ChEBI" id="CHEBI:57692"/>
    </ligand>
</feature>
<dbReference type="CDD" id="cd06204">
    <property type="entry name" value="CYPOR"/>
    <property type="match status" value="1"/>
</dbReference>
<comment type="similarity">
    <text evidence="10">In the N-terminal section; belongs to the flavodoxin family.</text>
</comment>
<feature type="binding site" evidence="10">
    <location>
        <position position="753"/>
    </location>
    <ligand>
        <name>NADP(+)</name>
        <dbReference type="ChEBI" id="CHEBI:58349"/>
    </ligand>
</feature>
<dbReference type="PRINTS" id="PR00369">
    <property type="entry name" value="FLAVODOXIN"/>
</dbReference>
<evidence type="ECO:0000256" key="10">
    <source>
        <dbReference type="HAMAP-Rule" id="MF_03212"/>
    </source>
</evidence>
<keyword evidence="6 10" id="KW-0521">NADP</keyword>
<dbReference type="PROSITE" id="PS51384">
    <property type="entry name" value="FAD_FR"/>
    <property type="match status" value="1"/>
</dbReference>
<feature type="binding site" evidence="10">
    <location>
        <begin position="820"/>
        <end position="824"/>
    </location>
    <ligand>
        <name>NADP(+)</name>
        <dbReference type="ChEBI" id="CHEBI:58349"/>
    </ligand>
</feature>
<sequence length="895" mass="100233">MKKTVSFLPAFALLRKPPPWGACKQVQQVAGVTAQRRSGARREPSRLTRDGKLPSAAHSSPLFLFMDPSRVPGRNIIVFYGSQTGTAEEFANRLSKDAHRYGMRGMTADPEEYDLADLSSLPEIENSLVIFCMATYGEGDPTDNAQDFYDWLQETDMDLSGVKFAVSCPKTAVGSWWPAAPPLGLRMLKSERQPSRPPPHSQQPGQAAHETLSSALDPSTKRASPPCPQPQSASGGIGCWRLKARAVWLDKQDLAGLGELEPRPSGEGGLPGLPPLPRGWRLAVDGAGRSLERSLFRVQRWPSVPRSARRLVGQKPAGDPSSSASAVGPPTLPPWHYLLVFGLGNKTYEHFNAMGKYVDKRLEQLGAQRIFDLGLGDDDGNLEEDFITWREQFWPAVCEHFGVEATGEESSIRQYELVVHSDIDAAKVYMGEMGRLKSYENQKPPFDAKNPFLAAVTTNRKLNQGTERHLMHLELDISDSKIRYESGDHVAVYPANDSALVNQLGKILGADLDVIMSLNNLDARPRHHPRLRHHLLPRHHPSPRHHPLPRQPPILRRRPHPPSPAFLFPTEESNKKHPFPCPTSYRTALTYYLDITNPPRTNVLYELAQYASEPSEQELLRKMASSSGEGKELYLSWVVEARRHILAILQDCPSLRPPIDHLCELLPRLQARYYSIASSSKVHPNSVHICAVVVEYETKAGRINKGVATNWLRAKEPARENGGRALVPMFVRKSQFRLPFKATTPVIMVGPGTGVAPFMGFIQERAWLQQQGKEVGETLLYYGCRRSDEDYLYREELAQFHKDGTLTQLNVAFSREQAHKVYVQHLLKRDGEHLWKLIEGGAHIYVCGDARNMAKDVQNTFCDIVAELGAMEHAQAVDYIKKLMTKGRYSLDVWS</sequence>
<dbReference type="Gene3D" id="2.40.30.10">
    <property type="entry name" value="Translation factors"/>
    <property type="match status" value="1"/>
</dbReference>
<dbReference type="InterPro" id="IPR003097">
    <property type="entry name" value="CysJ-like_FAD-binding"/>
</dbReference>
<dbReference type="Gene3D" id="3.40.50.360">
    <property type="match status" value="2"/>
</dbReference>
<feature type="domain" description="Flavodoxin-like" evidence="12">
    <location>
        <begin position="76"/>
        <end position="394"/>
    </location>
</feature>
<dbReference type="InterPro" id="IPR023208">
    <property type="entry name" value="P450R"/>
</dbReference>
<dbReference type="Pfam" id="PF00258">
    <property type="entry name" value="Flavodoxin_1"/>
    <property type="match status" value="2"/>
</dbReference>
<dbReference type="PANTHER" id="PTHR19384">
    <property type="entry name" value="NITRIC OXIDE SYNTHASE-RELATED"/>
    <property type="match status" value="1"/>
</dbReference>
<dbReference type="Proteomes" id="UP001266305">
    <property type="component" value="Unassembled WGS sequence"/>
</dbReference>
<dbReference type="InterPro" id="IPR039261">
    <property type="entry name" value="FNR_nucleotide-bd"/>
</dbReference>
<evidence type="ECO:0000256" key="5">
    <source>
        <dbReference type="ARBA" id="ARBA00022827"/>
    </source>
</evidence>
<feature type="binding site" evidence="10">
    <location>
        <begin position="814"/>
        <end position="815"/>
    </location>
    <ligand>
        <name>NADP(+)</name>
        <dbReference type="ChEBI" id="CHEBI:58349"/>
    </ligand>
</feature>
<feature type="binding site" evidence="10">
    <location>
        <position position="696"/>
    </location>
    <ligand>
        <name>FAD</name>
        <dbReference type="ChEBI" id="CHEBI:57692"/>
    </ligand>
</feature>
<name>A0ABQ9W7C2_SAGOE</name>
<dbReference type="Gene3D" id="1.20.990.10">
    <property type="entry name" value="NADPH-cytochrome p450 Reductase, Chain A, domain 3"/>
    <property type="match status" value="1"/>
</dbReference>
<feature type="binding site" evidence="10">
    <location>
        <begin position="672"/>
        <end position="675"/>
    </location>
    <ligand>
        <name>FAD</name>
        <dbReference type="ChEBI" id="CHEBI:57692"/>
    </ligand>
</feature>
<keyword evidence="5 10" id="KW-0274">FAD</keyword>
<accession>A0ABQ9W7C2</accession>
<dbReference type="InterPro" id="IPR001433">
    <property type="entry name" value="OxRdtase_FAD/NAD-bd"/>
</dbReference>
<feature type="compositionally biased region" description="Basic and acidic residues" evidence="11">
    <location>
        <begin position="40"/>
        <end position="52"/>
    </location>
</feature>
<evidence type="ECO:0000256" key="11">
    <source>
        <dbReference type="SAM" id="MobiDB-lite"/>
    </source>
</evidence>
<keyword evidence="2 10" id="KW-0288">FMN</keyword>
<feature type="binding site" evidence="10">
    <location>
        <begin position="690"/>
        <end position="692"/>
    </location>
    <ligand>
        <name>FAD</name>
        <dbReference type="ChEBI" id="CHEBI:57692"/>
    </ligand>
</feature>
<dbReference type="SUPFAM" id="SSF52343">
    <property type="entry name" value="Ferredoxin reductase-like, C-terminal NADP-linked domain"/>
    <property type="match status" value="1"/>
</dbReference>
<gene>
    <name evidence="10" type="primary">POR</name>
    <name evidence="14" type="ORF">P7K49_004186</name>
</gene>
<evidence type="ECO:0000256" key="8">
    <source>
        <dbReference type="ARBA" id="ARBA00023002"/>
    </source>
</evidence>
<feature type="binding site" evidence="10">
    <location>
        <position position="894"/>
    </location>
    <ligand>
        <name>FAD</name>
        <dbReference type="ChEBI" id="CHEBI:57692"/>
    </ligand>
</feature>
<feature type="binding site" evidence="10">
    <location>
        <begin position="343"/>
        <end position="352"/>
    </location>
    <ligand>
        <name>FMN</name>
        <dbReference type="ChEBI" id="CHEBI:58210"/>
    </ligand>
</feature>
<dbReference type="PRINTS" id="PR00371">
    <property type="entry name" value="FPNCR"/>
</dbReference>
<evidence type="ECO:0000256" key="1">
    <source>
        <dbReference type="ARBA" id="ARBA00022630"/>
    </source>
</evidence>
<evidence type="ECO:0000256" key="3">
    <source>
        <dbReference type="ARBA" id="ARBA00022692"/>
    </source>
</evidence>
<feature type="binding site" evidence="10">
    <location>
        <begin position="134"/>
        <end position="137"/>
    </location>
    <ligand>
        <name>FMN</name>
        <dbReference type="ChEBI" id="CHEBI:58210"/>
    </ligand>
</feature>
<evidence type="ECO:0000256" key="4">
    <source>
        <dbReference type="ARBA" id="ARBA00022824"/>
    </source>
</evidence>
<feature type="binding site" evidence="10">
    <location>
        <position position="468"/>
    </location>
    <ligand>
        <name>NADP(+)</name>
        <dbReference type="ChEBI" id="CHEBI:58349"/>
    </ligand>
</feature>
<comment type="function">
    <text evidence="10">This enzyme is required for electron transfer from NADP to cytochrome P450 in microsomes. It can also provide electron transfer to heme oxygenase and cytochrome B5.</text>
</comment>
<comment type="cofactor">
    <cofactor evidence="10">
        <name>FAD</name>
        <dbReference type="ChEBI" id="CHEBI:57692"/>
    </cofactor>
    <text evidence="10">Binds 1 FAD per monomer.</text>
</comment>
<keyword evidence="4 10" id="KW-0256">Endoplasmic reticulum</keyword>
<comment type="subcellular location">
    <subcellularLocation>
        <location evidence="10">Endoplasmic reticulum membrane</location>
        <topology evidence="10">Single-pass membrane protein</topology>
        <orientation evidence="10">Cytoplasmic side</orientation>
    </subcellularLocation>
</comment>
<feature type="region of interest" description="Disordered" evidence="11">
    <location>
        <begin position="307"/>
        <end position="327"/>
    </location>
</feature>